<reference evidence="2 3" key="1">
    <citation type="submission" date="2019-09" db="EMBL/GenBank/DDBJ databases">
        <title>Actinomadura physcomitrii sp. nov., a novel actinomycete isolated from moss [Physcomitrium sphaericum (Ludw) Fuernr].</title>
        <authorList>
            <person name="Liu C."/>
            <person name="Zhuang X."/>
        </authorList>
    </citation>
    <scope>NUCLEOTIDE SEQUENCE [LARGE SCALE GENOMIC DNA]</scope>
    <source>
        <strain evidence="2 3">CYP1-1B</strain>
    </source>
</reference>
<evidence type="ECO:0000313" key="3">
    <source>
        <dbReference type="Proteomes" id="UP000483004"/>
    </source>
</evidence>
<dbReference type="AlphaFoldDB" id="A0A6L3VRK1"/>
<keyword evidence="3" id="KW-1185">Reference proteome</keyword>
<dbReference type="Proteomes" id="UP000483004">
    <property type="component" value="Unassembled WGS sequence"/>
</dbReference>
<proteinExistence type="predicted"/>
<evidence type="ECO:0000256" key="1">
    <source>
        <dbReference type="SAM" id="Phobius"/>
    </source>
</evidence>
<dbReference type="EMBL" id="WBMR01000057">
    <property type="protein sequence ID" value="KAB2379410.1"/>
    <property type="molecule type" value="Genomic_DNA"/>
</dbReference>
<feature type="transmembrane region" description="Helical" evidence="1">
    <location>
        <begin position="118"/>
        <end position="136"/>
    </location>
</feature>
<keyword evidence="1" id="KW-0472">Membrane</keyword>
<keyword evidence="1" id="KW-1133">Transmembrane helix</keyword>
<dbReference type="RefSeq" id="WP_151541720.1">
    <property type="nucleotide sequence ID" value="NZ_WBMR01000057.1"/>
</dbReference>
<feature type="transmembrane region" description="Helical" evidence="1">
    <location>
        <begin position="12"/>
        <end position="35"/>
    </location>
</feature>
<keyword evidence="1" id="KW-0812">Transmembrane</keyword>
<sequence length="146" mass="15055">MGRAKTTGHGWVGSVLPLLALVVGGSLGIATGAWLEIEDVFGPPAAGVLAGEIVAAAVVFLVGFRKNSSWTPQGRVWTREHSYGGHGVQWLGVTVALAIAVLPFSIMFEKVTAPGLNWVGLVAAMAATAGVSRLIYVKTCATVIDA</sequence>
<organism evidence="2 3">
    <name type="scientific">Actinomadura montaniterrae</name>
    <dbReference type="NCBI Taxonomy" id="1803903"/>
    <lineage>
        <taxon>Bacteria</taxon>
        <taxon>Bacillati</taxon>
        <taxon>Actinomycetota</taxon>
        <taxon>Actinomycetes</taxon>
        <taxon>Streptosporangiales</taxon>
        <taxon>Thermomonosporaceae</taxon>
        <taxon>Actinomadura</taxon>
    </lineage>
</organism>
<gene>
    <name evidence="2" type="ORF">F9B16_20535</name>
</gene>
<evidence type="ECO:0000313" key="2">
    <source>
        <dbReference type="EMBL" id="KAB2379410.1"/>
    </source>
</evidence>
<feature type="transmembrane region" description="Helical" evidence="1">
    <location>
        <begin position="83"/>
        <end position="106"/>
    </location>
</feature>
<feature type="transmembrane region" description="Helical" evidence="1">
    <location>
        <begin position="41"/>
        <end position="62"/>
    </location>
</feature>
<comment type="caution">
    <text evidence="2">The sequence shown here is derived from an EMBL/GenBank/DDBJ whole genome shotgun (WGS) entry which is preliminary data.</text>
</comment>
<name>A0A6L3VRK1_9ACTN</name>
<accession>A0A6L3VRK1</accession>
<protein>
    <submittedName>
        <fullName evidence="2">Uncharacterized protein</fullName>
    </submittedName>
</protein>